<comment type="caution">
    <text evidence="1">The sequence shown here is derived from an EMBL/GenBank/DDBJ whole genome shotgun (WGS) entry which is preliminary data.</text>
</comment>
<accession>A0A139IU09</accession>
<name>A0A139IU09_9PEZI</name>
<gene>
    <name evidence="1" type="ORF">AC579_2931</name>
</gene>
<keyword evidence="2" id="KW-1185">Reference proteome</keyword>
<dbReference type="AlphaFoldDB" id="A0A139IU09"/>
<protein>
    <submittedName>
        <fullName evidence="1">Uncharacterized protein</fullName>
    </submittedName>
</protein>
<evidence type="ECO:0000313" key="1">
    <source>
        <dbReference type="EMBL" id="KXT18213.1"/>
    </source>
</evidence>
<organism evidence="1 2">
    <name type="scientific">Pseudocercospora musae</name>
    <dbReference type="NCBI Taxonomy" id="113226"/>
    <lineage>
        <taxon>Eukaryota</taxon>
        <taxon>Fungi</taxon>
        <taxon>Dikarya</taxon>
        <taxon>Ascomycota</taxon>
        <taxon>Pezizomycotina</taxon>
        <taxon>Dothideomycetes</taxon>
        <taxon>Dothideomycetidae</taxon>
        <taxon>Mycosphaerellales</taxon>
        <taxon>Mycosphaerellaceae</taxon>
        <taxon>Pseudocercospora</taxon>
    </lineage>
</organism>
<sequence>MHCWERPDANPGYIKRVLRGVDDLPRPTWPFLPLTRTQEVFIDDDQTLPVAYLNSTTQQLTTLFTTLLLSTGLVTARPILDELLALGGQTQTKSPDYYNGQKNEDGNYNLWNKWRFSVFGNDVFKK</sequence>
<proteinExistence type="predicted"/>
<dbReference type="EMBL" id="LFZO01000009">
    <property type="protein sequence ID" value="KXT18213.1"/>
    <property type="molecule type" value="Genomic_DNA"/>
</dbReference>
<evidence type="ECO:0000313" key="2">
    <source>
        <dbReference type="Proteomes" id="UP000073492"/>
    </source>
</evidence>
<reference evidence="1 2" key="1">
    <citation type="submission" date="2015-07" db="EMBL/GenBank/DDBJ databases">
        <title>Comparative genomics of the Sigatoka disease complex on banana suggests a link between parallel evolutionary changes in Pseudocercospora fijiensis and Pseudocercospora eumusae and increased virulence on the banana host.</title>
        <authorList>
            <person name="Chang T.-C."/>
            <person name="Salvucci A."/>
            <person name="Crous P.W."/>
            <person name="Stergiopoulos I."/>
        </authorList>
    </citation>
    <scope>NUCLEOTIDE SEQUENCE [LARGE SCALE GENOMIC DNA]</scope>
    <source>
        <strain evidence="1 2">CBS 116634</strain>
    </source>
</reference>
<dbReference type="Proteomes" id="UP000073492">
    <property type="component" value="Unassembled WGS sequence"/>
</dbReference>